<dbReference type="Proteomes" id="UP000019478">
    <property type="component" value="Unassembled WGS sequence"/>
</dbReference>
<dbReference type="InterPro" id="IPR005123">
    <property type="entry name" value="Oxoglu/Fe-dep_dioxygenase_dom"/>
</dbReference>
<dbReference type="Pfam" id="PF03171">
    <property type="entry name" value="2OG-FeII_Oxy"/>
    <property type="match status" value="1"/>
</dbReference>
<evidence type="ECO:0000259" key="3">
    <source>
        <dbReference type="PROSITE" id="PS51471"/>
    </source>
</evidence>
<dbReference type="GO" id="GO:0046872">
    <property type="term" value="F:metal ion binding"/>
    <property type="evidence" value="ECO:0007669"/>
    <property type="project" value="UniProtKB-KW"/>
</dbReference>
<dbReference type="InterPro" id="IPR027443">
    <property type="entry name" value="IPNS-like_sf"/>
</dbReference>
<dbReference type="eggNOG" id="KOG0143">
    <property type="taxonomic scope" value="Eukaryota"/>
</dbReference>
<dbReference type="GO" id="GO:0044283">
    <property type="term" value="P:small molecule biosynthetic process"/>
    <property type="evidence" value="ECO:0007669"/>
    <property type="project" value="UniProtKB-ARBA"/>
</dbReference>
<dbReference type="Gene3D" id="2.60.120.330">
    <property type="entry name" value="B-lactam Antibiotic, Isopenicillin N Synthase, Chain"/>
    <property type="match status" value="1"/>
</dbReference>
<dbReference type="Pfam" id="PF14226">
    <property type="entry name" value="DIOX_N"/>
    <property type="match status" value="1"/>
</dbReference>
<gene>
    <name evidence="4" type="ORF">A1O3_06240</name>
</gene>
<dbReference type="FunFam" id="2.60.120.330:FF:000030">
    <property type="entry name" value="Thymine dioxygenase"/>
    <property type="match status" value="1"/>
</dbReference>
<feature type="domain" description="Fe2OG dioxygenase" evidence="3">
    <location>
        <begin position="185"/>
        <end position="296"/>
    </location>
</feature>
<comment type="caution">
    <text evidence="4">The sequence shown here is derived from an EMBL/GenBank/DDBJ whole genome shotgun (WGS) entry which is preliminary data.</text>
</comment>
<keyword evidence="2" id="KW-0560">Oxidoreductase</keyword>
<name>W9XPH0_9EURO</name>
<dbReference type="GeneID" id="19170350"/>
<keyword evidence="2" id="KW-0479">Metal-binding</keyword>
<keyword evidence="2" id="KW-0408">Iron</keyword>
<dbReference type="PANTHER" id="PTHR47990">
    <property type="entry name" value="2-OXOGLUTARATE (2OG) AND FE(II)-DEPENDENT OXYGENASE SUPERFAMILY PROTEIN-RELATED"/>
    <property type="match status" value="1"/>
</dbReference>
<dbReference type="HOGENOM" id="CLU_010119_6_1_1"/>
<dbReference type="SUPFAM" id="SSF51197">
    <property type="entry name" value="Clavaminate synthase-like"/>
    <property type="match status" value="1"/>
</dbReference>
<sequence length="334" mass="38381">MAIQPVHPDQLSIPIIDLAPVRSGTPEEARETGKKVFEAFRDVGFAYIKNHGLPQELQDQAFEWSSKFFALPQSEKDKAPHPPYGWWHRGYSGVGREKVVQMVFDAESIEELRKCPDFKESFELGREDDERTPNIWFPEEVLPGFRDFMTNFYETCYGVELDLLRAIALGMGLPATFFQQYHTKKDNQLRLLHYPPVEAELLRDGRMERIAAHSDFGTMTLLLQDEVGGLEVEDIHEKGKFNPAPYVPGTIVVNIGDFLQRWSNDTLKSTLHRVRAPPLVEGITSARYSIPYFVTADREKTIDCIPGCYDESKPKKYEPINAREYIEMRLNATY</sequence>
<reference evidence="4 5" key="1">
    <citation type="submission" date="2013-03" db="EMBL/GenBank/DDBJ databases">
        <title>The Genome Sequence of Capronia epimyces CBS 606.96.</title>
        <authorList>
            <consortium name="The Broad Institute Genomics Platform"/>
            <person name="Cuomo C."/>
            <person name="de Hoog S."/>
            <person name="Gorbushina A."/>
            <person name="Walker B."/>
            <person name="Young S.K."/>
            <person name="Zeng Q."/>
            <person name="Gargeya S."/>
            <person name="Fitzgerald M."/>
            <person name="Haas B."/>
            <person name="Abouelleil A."/>
            <person name="Allen A.W."/>
            <person name="Alvarado L."/>
            <person name="Arachchi H.M."/>
            <person name="Berlin A.M."/>
            <person name="Chapman S.B."/>
            <person name="Gainer-Dewar J."/>
            <person name="Goldberg J."/>
            <person name="Griggs A."/>
            <person name="Gujja S."/>
            <person name="Hansen M."/>
            <person name="Howarth C."/>
            <person name="Imamovic A."/>
            <person name="Ireland A."/>
            <person name="Larimer J."/>
            <person name="McCowan C."/>
            <person name="Murphy C."/>
            <person name="Pearson M."/>
            <person name="Poon T.W."/>
            <person name="Priest M."/>
            <person name="Roberts A."/>
            <person name="Saif S."/>
            <person name="Shea T."/>
            <person name="Sisk P."/>
            <person name="Sykes S."/>
            <person name="Wortman J."/>
            <person name="Nusbaum C."/>
            <person name="Birren B."/>
        </authorList>
    </citation>
    <scope>NUCLEOTIDE SEQUENCE [LARGE SCALE GENOMIC DNA]</scope>
    <source>
        <strain evidence="4 5">CBS 606.96</strain>
    </source>
</reference>
<organism evidence="4 5">
    <name type="scientific">Capronia epimyces CBS 606.96</name>
    <dbReference type="NCBI Taxonomy" id="1182542"/>
    <lineage>
        <taxon>Eukaryota</taxon>
        <taxon>Fungi</taxon>
        <taxon>Dikarya</taxon>
        <taxon>Ascomycota</taxon>
        <taxon>Pezizomycotina</taxon>
        <taxon>Eurotiomycetes</taxon>
        <taxon>Chaetothyriomycetidae</taxon>
        <taxon>Chaetothyriales</taxon>
        <taxon>Herpotrichiellaceae</taxon>
        <taxon>Capronia</taxon>
    </lineage>
</organism>
<protein>
    <recommendedName>
        <fullName evidence="3">Fe2OG dioxygenase domain-containing protein</fullName>
    </recommendedName>
</protein>
<dbReference type="EMBL" id="AMGY01000005">
    <property type="protein sequence ID" value="EXJ82427.1"/>
    <property type="molecule type" value="Genomic_DNA"/>
</dbReference>
<evidence type="ECO:0000313" key="4">
    <source>
        <dbReference type="EMBL" id="EXJ82427.1"/>
    </source>
</evidence>
<dbReference type="OrthoDB" id="288590at2759"/>
<dbReference type="InterPro" id="IPR026992">
    <property type="entry name" value="DIOX_N"/>
</dbReference>
<evidence type="ECO:0000256" key="1">
    <source>
        <dbReference type="ARBA" id="ARBA00008056"/>
    </source>
</evidence>
<accession>W9XPH0</accession>
<dbReference type="STRING" id="1182542.W9XPH0"/>
<evidence type="ECO:0000256" key="2">
    <source>
        <dbReference type="RuleBase" id="RU003682"/>
    </source>
</evidence>
<proteinExistence type="inferred from homology"/>
<dbReference type="GO" id="GO:0016491">
    <property type="term" value="F:oxidoreductase activity"/>
    <property type="evidence" value="ECO:0007669"/>
    <property type="project" value="UniProtKB-KW"/>
</dbReference>
<keyword evidence="5" id="KW-1185">Reference proteome</keyword>
<dbReference type="PROSITE" id="PS51471">
    <property type="entry name" value="FE2OG_OXY"/>
    <property type="match status" value="1"/>
</dbReference>
<dbReference type="RefSeq" id="XP_007734550.1">
    <property type="nucleotide sequence ID" value="XM_007736360.1"/>
</dbReference>
<dbReference type="PRINTS" id="PR00682">
    <property type="entry name" value="IPNSYNTHASE"/>
</dbReference>
<evidence type="ECO:0000313" key="5">
    <source>
        <dbReference type="Proteomes" id="UP000019478"/>
    </source>
</evidence>
<comment type="similarity">
    <text evidence="1 2">Belongs to the iron/ascorbate-dependent oxidoreductase family.</text>
</comment>
<dbReference type="AlphaFoldDB" id="W9XPH0"/>
<dbReference type="InterPro" id="IPR050231">
    <property type="entry name" value="Iron_ascorbate_oxido_reductase"/>
</dbReference>
<dbReference type="InterPro" id="IPR044861">
    <property type="entry name" value="IPNS-like_FE2OG_OXY"/>
</dbReference>